<feature type="non-terminal residue" evidence="2">
    <location>
        <position position="82"/>
    </location>
</feature>
<dbReference type="AlphaFoldDB" id="A0A061QP44"/>
<dbReference type="EMBL" id="GBEZ01027167">
    <property type="protein sequence ID" value="JAC60111.1"/>
    <property type="molecule type" value="Transcribed_RNA"/>
</dbReference>
<dbReference type="GO" id="GO:0003989">
    <property type="term" value="F:acetyl-CoA carboxylase activity"/>
    <property type="evidence" value="ECO:0007669"/>
    <property type="project" value="InterPro"/>
</dbReference>
<evidence type="ECO:0000313" key="2">
    <source>
        <dbReference type="EMBL" id="JAC60111.1"/>
    </source>
</evidence>
<name>A0A061QP44_9CHLO</name>
<evidence type="ECO:0000259" key="1">
    <source>
        <dbReference type="Pfam" id="PF08326"/>
    </source>
</evidence>
<sequence length="82" mass="9049">LDIVVSHQGLKNKVQLMLSLMSAVVGRGPEKYRTLLRRVAALRGRGVADAVRKAQQLLEQSLQADLRLIVLRGLQGTSMNLE</sequence>
<reference evidence="2" key="1">
    <citation type="submission" date="2014-05" db="EMBL/GenBank/DDBJ databases">
        <title>The transcriptome of the halophilic microalga Tetraselmis sp. GSL018 isolated from the Great Salt Lake, Utah.</title>
        <authorList>
            <person name="Jinkerson R.E."/>
            <person name="D'Adamo S."/>
            <person name="Posewitz M.C."/>
        </authorList>
    </citation>
    <scope>NUCLEOTIDE SEQUENCE</scope>
    <source>
        <strain evidence="2">GSL018</strain>
    </source>
</reference>
<dbReference type="GO" id="GO:0005524">
    <property type="term" value="F:ATP binding"/>
    <property type="evidence" value="ECO:0007669"/>
    <property type="project" value="InterPro"/>
</dbReference>
<proteinExistence type="predicted"/>
<accession>A0A061QP44</accession>
<dbReference type="GO" id="GO:0006633">
    <property type="term" value="P:fatty acid biosynthetic process"/>
    <property type="evidence" value="ECO:0007669"/>
    <property type="project" value="InterPro"/>
</dbReference>
<protein>
    <recommendedName>
        <fullName evidence="1">Acetyl-CoA carboxylase central domain-containing protein</fullName>
    </recommendedName>
</protein>
<feature type="domain" description="Acetyl-CoA carboxylase central" evidence="1">
    <location>
        <begin position="2"/>
        <end position="66"/>
    </location>
</feature>
<dbReference type="Pfam" id="PF08326">
    <property type="entry name" value="ACC_central"/>
    <property type="match status" value="1"/>
</dbReference>
<gene>
    <name evidence="2" type="ORF">TSPGSL018_29775</name>
</gene>
<organism evidence="2">
    <name type="scientific">Tetraselmis sp. GSL018</name>
    <dbReference type="NCBI Taxonomy" id="582737"/>
    <lineage>
        <taxon>Eukaryota</taxon>
        <taxon>Viridiplantae</taxon>
        <taxon>Chlorophyta</taxon>
        <taxon>core chlorophytes</taxon>
        <taxon>Chlorodendrophyceae</taxon>
        <taxon>Chlorodendrales</taxon>
        <taxon>Chlorodendraceae</taxon>
        <taxon>Tetraselmis</taxon>
    </lineage>
</organism>
<feature type="non-terminal residue" evidence="2">
    <location>
        <position position="1"/>
    </location>
</feature>
<dbReference type="InterPro" id="IPR013537">
    <property type="entry name" value="AcCoA_COase_cen"/>
</dbReference>